<accession>A0A182WZK2</accession>
<reference evidence="2" key="1">
    <citation type="submission" date="2020-05" db="UniProtKB">
        <authorList>
            <consortium name="EnsemblMetazoa"/>
        </authorList>
    </citation>
    <scope>IDENTIFICATION</scope>
    <source>
        <strain evidence="2">SANGQUA</strain>
    </source>
</reference>
<feature type="region of interest" description="Disordered" evidence="1">
    <location>
        <begin position="38"/>
        <end position="58"/>
    </location>
</feature>
<protein>
    <submittedName>
        <fullName evidence="2">Uncharacterized protein</fullName>
    </submittedName>
</protein>
<evidence type="ECO:0000313" key="3">
    <source>
        <dbReference type="Proteomes" id="UP000076407"/>
    </source>
</evidence>
<sequence length="124" mass="14621">NHPCPFDEYILQEEYVSDWVTIDAFDDTEVYEEVNEDYDEAEETMHSTQESQHEEEPFDELIRNWALKTYQTHQALNGLLEILRKKTDYQLPKDARTDVPPRVSKFSLNFSIDGLPLENSFGPY</sequence>
<dbReference type="VEuPathDB" id="VectorBase:AQUA002968"/>
<evidence type="ECO:0000313" key="2">
    <source>
        <dbReference type="EnsemblMetazoa" id="AQUA002968-PA"/>
    </source>
</evidence>
<dbReference type="Proteomes" id="UP000076407">
    <property type="component" value="Unassembled WGS sequence"/>
</dbReference>
<proteinExistence type="predicted"/>
<organism evidence="2 3">
    <name type="scientific">Anopheles quadriannulatus</name>
    <name type="common">Mosquito</name>
    <dbReference type="NCBI Taxonomy" id="34691"/>
    <lineage>
        <taxon>Eukaryota</taxon>
        <taxon>Metazoa</taxon>
        <taxon>Ecdysozoa</taxon>
        <taxon>Arthropoda</taxon>
        <taxon>Hexapoda</taxon>
        <taxon>Insecta</taxon>
        <taxon>Pterygota</taxon>
        <taxon>Neoptera</taxon>
        <taxon>Endopterygota</taxon>
        <taxon>Diptera</taxon>
        <taxon>Nematocera</taxon>
        <taxon>Culicoidea</taxon>
        <taxon>Culicidae</taxon>
        <taxon>Anophelinae</taxon>
        <taxon>Anopheles</taxon>
    </lineage>
</organism>
<evidence type="ECO:0000256" key="1">
    <source>
        <dbReference type="SAM" id="MobiDB-lite"/>
    </source>
</evidence>
<dbReference type="EnsemblMetazoa" id="AQUA002968-RA">
    <property type="protein sequence ID" value="AQUA002968-PA"/>
    <property type="gene ID" value="AQUA002968"/>
</dbReference>
<keyword evidence="3" id="KW-1185">Reference proteome</keyword>
<dbReference type="AlphaFoldDB" id="A0A182WZK2"/>
<name>A0A182WZK2_ANOQN</name>